<name>A0A240A2E2_9STAP</name>
<dbReference type="EMBL" id="LT906462">
    <property type="protein sequence ID" value="SNV77447.1"/>
    <property type="molecule type" value="Genomic_DNA"/>
</dbReference>
<proteinExistence type="predicted"/>
<sequence>MNIFLMVVLIVFINVMAGLIKNHQRNKVKLEKVKLQRVQNELELEKLKHENYLIETEKMRLDLEQMKEQDRVNLNKAKEQLLE</sequence>
<dbReference type="RefSeq" id="WP_095089402.1">
    <property type="nucleotide sequence ID" value="NZ_BMDM01000001.1"/>
</dbReference>
<protein>
    <submittedName>
        <fullName evidence="2">Uncharacterized protein</fullName>
    </submittedName>
</protein>
<evidence type="ECO:0000256" key="1">
    <source>
        <dbReference type="SAM" id="Coils"/>
    </source>
</evidence>
<reference evidence="2 3" key="1">
    <citation type="submission" date="2017-06" db="EMBL/GenBank/DDBJ databases">
        <authorList>
            <consortium name="Pathogen Informatics"/>
        </authorList>
    </citation>
    <scope>NUCLEOTIDE SEQUENCE [LARGE SCALE GENOMIC DNA]</scope>
    <source>
        <strain evidence="2 3">NCTC13839</strain>
    </source>
</reference>
<evidence type="ECO:0000313" key="3">
    <source>
        <dbReference type="Proteomes" id="UP000242084"/>
    </source>
</evidence>
<dbReference type="AlphaFoldDB" id="A0A240A2E2"/>
<accession>A0A240A2E2</accession>
<evidence type="ECO:0000313" key="2">
    <source>
        <dbReference type="EMBL" id="SNV77447.1"/>
    </source>
</evidence>
<keyword evidence="3" id="KW-1185">Reference proteome</keyword>
<dbReference type="OrthoDB" id="2390171at2"/>
<feature type="coiled-coil region" evidence="1">
    <location>
        <begin position="21"/>
        <end position="80"/>
    </location>
</feature>
<gene>
    <name evidence="2" type="ORF">SAMEA4384403_02128</name>
</gene>
<dbReference type="Proteomes" id="UP000242084">
    <property type="component" value="Chromosome 1"/>
</dbReference>
<dbReference type="KEGG" id="sste:SAMEA4384403_2128"/>
<keyword evidence="1" id="KW-0175">Coiled coil</keyword>
<organism evidence="2 3">
    <name type="scientific">Mammaliicoccus stepanovicii</name>
    <dbReference type="NCBI Taxonomy" id="643214"/>
    <lineage>
        <taxon>Bacteria</taxon>
        <taxon>Bacillati</taxon>
        <taxon>Bacillota</taxon>
        <taxon>Bacilli</taxon>
        <taxon>Bacillales</taxon>
        <taxon>Staphylococcaceae</taxon>
        <taxon>Mammaliicoccus</taxon>
    </lineage>
</organism>